<evidence type="ECO:0000256" key="1">
    <source>
        <dbReference type="ARBA" id="ARBA00001947"/>
    </source>
</evidence>
<keyword evidence="4" id="KW-0479">Metal-binding</keyword>
<reference evidence="9" key="1">
    <citation type="submission" date="2020-08" db="EMBL/GenBank/DDBJ databases">
        <title>Novel species isolated from subtropical streams in China.</title>
        <authorList>
            <person name="Lu H."/>
        </authorList>
    </citation>
    <scope>NUCLEOTIDE SEQUENCE</scope>
    <source>
        <strain evidence="9">LX22W</strain>
    </source>
</reference>
<organism evidence="9 10">
    <name type="scientific">Undibacterium nitidum</name>
    <dbReference type="NCBI Taxonomy" id="2762298"/>
    <lineage>
        <taxon>Bacteria</taxon>
        <taxon>Pseudomonadati</taxon>
        <taxon>Pseudomonadota</taxon>
        <taxon>Betaproteobacteria</taxon>
        <taxon>Burkholderiales</taxon>
        <taxon>Oxalobacteraceae</taxon>
        <taxon>Undibacterium</taxon>
    </lineage>
</organism>
<dbReference type="Gene3D" id="3.20.20.140">
    <property type="entry name" value="Metal-dependent hydrolases"/>
    <property type="match status" value="1"/>
</dbReference>
<dbReference type="GO" id="GO:0046872">
    <property type="term" value="F:metal ion binding"/>
    <property type="evidence" value="ECO:0007669"/>
    <property type="project" value="UniProtKB-KW"/>
</dbReference>
<dbReference type="EMBL" id="JACOFZ010000015">
    <property type="protein sequence ID" value="MBC3883414.1"/>
    <property type="molecule type" value="Genomic_DNA"/>
</dbReference>
<evidence type="ECO:0000256" key="6">
    <source>
        <dbReference type="ARBA" id="ARBA00022833"/>
    </source>
</evidence>
<comment type="caution">
    <text evidence="9">The sequence shown here is derived from an EMBL/GenBank/DDBJ whole genome shotgun (WGS) entry which is preliminary data.</text>
</comment>
<dbReference type="InterPro" id="IPR006330">
    <property type="entry name" value="Ado/ade_deaminase"/>
</dbReference>
<gene>
    <name evidence="9" type="ORF">H8K36_18640</name>
</gene>
<dbReference type="EC" id="3.5.4.4" evidence="3"/>
<evidence type="ECO:0000259" key="8">
    <source>
        <dbReference type="Pfam" id="PF00962"/>
    </source>
</evidence>
<dbReference type="GO" id="GO:0006154">
    <property type="term" value="P:adenosine catabolic process"/>
    <property type="evidence" value="ECO:0007669"/>
    <property type="project" value="TreeGrafter"/>
</dbReference>
<comment type="cofactor">
    <cofactor evidence="1">
        <name>Zn(2+)</name>
        <dbReference type="ChEBI" id="CHEBI:29105"/>
    </cofactor>
</comment>
<dbReference type="Pfam" id="PF00962">
    <property type="entry name" value="A_deaminase"/>
    <property type="match status" value="1"/>
</dbReference>
<dbReference type="GO" id="GO:0043103">
    <property type="term" value="P:hypoxanthine salvage"/>
    <property type="evidence" value="ECO:0007669"/>
    <property type="project" value="TreeGrafter"/>
</dbReference>
<evidence type="ECO:0000256" key="2">
    <source>
        <dbReference type="ARBA" id="ARBA00006676"/>
    </source>
</evidence>
<keyword evidence="7" id="KW-0732">Signal</keyword>
<sequence length="505" mass="56764">MKKILLAISLTAISFSAPYSAHATQPVVSAKAAQSNLLATRAYYQQLLNQTQTRTAELNMLMTMLPKGGDIHHHYSGAIYAETYLDWVEQQGFCIYRESNPAIKQEKFRIETKALAPEAAKNCVKVDAIRKDNNFYRELISTWSDMDYGNHVHLQYPPDQHFFNTFGYFSSISKYSTNTGLKLLKERAKAENQQYLETMLKSAPAVDQAELAAKIDTLTSTSPGQDMQQAFAAYADFLAKDKDAQDKIKAYADEVNADTKDIDDADFTLRVQSYVSRNTTPSKIFAGLYSAFAATQLNSKIVGVNIVGPEHGLVALRDYTLHMQMFAFLKKQFPQVRLSLHAGELNLGVVPPEHLLHHIRSAVEIAGAERIGHGVDVSFERNPDQLLQTLKKRNVAVEINLTSNAFILGVKDAEHPVTLYLRHGVPVVLTSDDVGVSRNNLSNEYLLFTSRYKPSYEDLKKIIYNGIEYSFLNPAEKQQHRKLLDQRFSNFEAAVAKLVQSQPKK</sequence>
<dbReference type="Proteomes" id="UP000627446">
    <property type="component" value="Unassembled WGS sequence"/>
</dbReference>
<proteinExistence type="inferred from homology"/>
<dbReference type="InterPro" id="IPR001365">
    <property type="entry name" value="A_deaminase_dom"/>
</dbReference>
<dbReference type="GO" id="GO:0046103">
    <property type="term" value="P:inosine biosynthetic process"/>
    <property type="evidence" value="ECO:0007669"/>
    <property type="project" value="TreeGrafter"/>
</dbReference>
<accession>A0A923HPZ5</accession>
<dbReference type="AlphaFoldDB" id="A0A923HPZ5"/>
<evidence type="ECO:0000256" key="3">
    <source>
        <dbReference type="ARBA" id="ARBA00012784"/>
    </source>
</evidence>
<dbReference type="InterPro" id="IPR032466">
    <property type="entry name" value="Metal_Hydrolase"/>
</dbReference>
<dbReference type="PANTHER" id="PTHR11409">
    <property type="entry name" value="ADENOSINE DEAMINASE"/>
    <property type="match status" value="1"/>
</dbReference>
<evidence type="ECO:0000313" key="9">
    <source>
        <dbReference type="EMBL" id="MBC3883414.1"/>
    </source>
</evidence>
<dbReference type="PANTHER" id="PTHR11409:SF43">
    <property type="entry name" value="ADENOSINE DEAMINASE"/>
    <property type="match status" value="1"/>
</dbReference>
<feature type="domain" description="Adenosine deaminase" evidence="8">
    <location>
        <begin position="292"/>
        <end position="482"/>
    </location>
</feature>
<dbReference type="SUPFAM" id="SSF51556">
    <property type="entry name" value="Metallo-dependent hydrolases"/>
    <property type="match status" value="1"/>
</dbReference>
<keyword evidence="10" id="KW-1185">Reference proteome</keyword>
<dbReference type="GO" id="GO:0004000">
    <property type="term" value="F:adenosine deaminase activity"/>
    <property type="evidence" value="ECO:0007669"/>
    <property type="project" value="UniProtKB-ARBA"/>
</dbReference>
<dbReference type="RefSeq" id="WP_186918034.1">
    <property type="nucleotide sequence ID" value="NZ_JACOFZ010000015.1"/>
</dbReference>
<evidence type="ECO:0000256" key="4">
    <source>
        <dbReference type="ARBA" id="ARBA00022723"/>
    </source>
</evidence>
<dbReference type="GO" id="GO:0005829">
    <property type="term" value="C:cytosol"/>
    <property type="evidence" value="ECO:0007669"/>
    <property type="project" value="TreeGrafter"/>
</dbReference>
<evidence type="ECO:0000256" key="7">
    <source>
        <dbReference type="SAM" id="SignalP"/>
    </source>
</evidence>
<name>A0A923HPZ5_9BURK</name>
<comment type="similarity">
    <text evidence="2">Belongs to the metallo-dependent hydrolases superfamily. Adenosine and AMP deaminases family.</text>
</comment>
<keyword evidence="6" id="KW-0862">Zinc</keyword>
<keyword evidence="5" id="KW-0378">Hydrolase</keyword>
<protein>
    <recommendedName>
        <fullName evidence="3">adenosine deaminase</fullName>
        <ecNumber evidence="3">3.5.4.4</ecNumber>
    </recommendedName>
</protein>
<evidence type="ECO:0000313" key="10">
    <source>
        <dbReference type="Proteomes" id="UP000627446"/>
    </source>
</evidence>
<feature type="signal peptide" evidence="7">
    <location>
        <begin position="1"/>
        <end position="23"/>
    </location>
</feature>
<feature type="chain" id="PRO_5036743503" description="adenosine deaminase" evidence="7">
    <location>
        <begin position="24"/>
        <end position="505"/>
    </location>
</feature>
<evidence type="ECO:0000256" key="5">
    <source>
        <dbReference type="ARBA" id="ARBA00022801"/>
    </source>
</evidence>